<comment type="caution">
    <text evidence="1">The sequence shown here is derived from an EMBL/GenBank/DDBJ whole genome shotgun (WGS) entry which is preliminary data.</text>
</comment>
<evidence type="ECO:0000313" key="2">
    <source>
        <dbReference type="Proteomes" id="UP000826195"/>
    </source>
</evidence>
<proteinExistence type="predicted"/>
<organism evidence="1 2">
    <name type="scientific">Cotesia glomerata</name>
    <name type="common">Lepidopteran parasitic wasp</name>
    <name type="synonym">Apanteles glomeratus</name>
    <dbReference type="NCBI Taxonomy" id="32391"/>
    <lineage>
        <taxon>Eukaryota</taxon>
        <taxon>Metazoa</taxon>
        <taxon>Ecdysozoa</taxon>
        <taxon>Arthropoda</taxon>
        <taxon>Hexapoda</taxon>
        <taxon>Insecta</taxon>
        <taxon>Pterygota</taxon>
        <taxon>Neoptera</taxon>
        <taxon>Endopterygota</taxon>
        <taxon>Hymenoptera</taxon>
        <taxon>Apocrita</taxon>
        <taxon>Ichneumonoidea</taxon>
        <taxon>Braconidae</taxon>
        <taxon>Microgastrinae</taxon>
        <taxon>Cotesia</taxon>
    </lineage>
</organism>
<keyword evidence="2" id="KW-1185">Reference proteome</keyword>
<protein>
    <submittedName>
        <fullName evidence="1">Uncharacterized protein</fullName>
    </submittedName>
</protein>
<dbReference type="AlphaFoldDB" id="A0AAV7I990"/>
<dbReference type="Proteomes" id="UP000826195">
    <property type="component" value="Unassembled WGS sequence"/>
</dbReference>
<gene>
    <name evidence="1" type="ORF">KQX54_004233</name>
</gene>
<accession>A0AAV7I990</accession>
<sequence length="143" mass="16203">MKLRACEKGERVREDSNKGQGAAMQIGKIIIDCRRLEAELMDWWMRRASTWTTPISQAYLKKKPSPSHPLSLPLPALHPLPRKLSNGVRHPISLKGNYIVCSPRVCSFQAPEIRSIQYLTCPLSFQALNIHRLNFSPAPAILF</sequence>
<dbReference type="EMBL" id="JAHXZJ010001864">
    <property type="protein sequence ID" value="KAH0548910.1"/>
    <property type="molecule type" value="Genomic_DNA"/>
</dbReference>
<evidence type="ECO:0000313" key="1">
    <source>
        <dbReference type="EMBL" id="KAH0548910.1"/>
    </source>
</evidence>
<reference evidence="1 2" key="1">
    <citation type="journal article" date="2021" name="J. Hered.">
        <title>A chromosome-level genome assembly of the parasitoid wasp, Cotesia glomerata (Hymenoptera: Braconidae).</title>
        <authorList>
            <person name="Pinto B.J."/>
            <person name="Weis J.J."/>
            <person name="Gamble T."/>
            <person name="Ode P.J."/>
            <person name="Paul R."/>
            <person name="Zaspel J.M."/>
        </authorList>
    </citation>
    <scope>NUCLEOTIDE SEQUENCE [LARGE SCALE GENOMIC DNA]</scope>
    <source>
        <strain evidence="1">CgM1</strain>
    </source>
</reference>
<name>A0AAV7I990_COTGL</name>